<dbReference type="Proteomes" id="UP000031737">
    <property type="component" value="Unassembled WGS sequence"/>
</dbReference>
<dbReference type="AlphaFoldDB" id="A0A061J5K8"/>
<dbReference type="OrthoDB" id="271683at2759"/>
<proteinExistence type="predicted"/>
<feature type="region of interest" description="Disordered" evidence="1">
    <location>
        <begin position="79"/>
        <end position="122"/>
    </location>
</feature>
<gene>
    <name evidence="2" type="ORF">TRSC58_02846</name>
</gene>
<sequence length="400" mass="44153">MSSDPHAVTLKTAINTRAPLSERVARKQQQSDKFVSAISALHRGIHTTYDAAYATVRARTDPSDDNYYLTLLRSQRATAAASSAGGEGTGSTKELSHREQKQSQAPLPSLPHPPTEDLDGTRRSRFVEPVFTRHMPSAWETEQQVSTRELLPVVSRNFYSTARKLEREDDDHRSGLVGNTQRTVDIMRKRANNPVLCPATNTYRTFCPVRPRCDTDENGRPARYCLDIVDCTQLAPPTEEQLGFDAGPITRLPGAATLSQTLPVQQRVITRMGTSHPLFIGTAKVMETAVPGYTGSVPSHPQNIAAVRGNDTDPLRIWSNSFMTLAEHGGGVDARTSCKNPLARKRGGTRARPAKELLPKSEKSISSTVEGSMLRATLHDTLPEERVMNRREDKARNCFV</sequence>
<organism evidence="2 3">
    <name type="scientific">Trypanosoma rangeli SC58</name>
    <dbReference type="NCBI Taxonomy" id="429131"/>
    <lineage>
        <taxon>Eukaryota</taxon>
        <taxon>Discoba</taxon>
        <taxon>Euglenozoa</taxon>
        <taxon>Kinetoplastea</taxon>
        <taxon>Metakinetoplastina</taxon>
        <taxon>Trypanosomatida</taxon>
        <taxon>Trypanosomatidae</taxon>
        <taxon>Trypanosoma</taxon>
        <taxon>Herpetosoma</taxon>
    </lineage>
</organism>
<evidence type="ECO:0000256" key="1">
    <source>
        <dbReference type="SAM" id="MobiDB-lite"/>
    </source>
</evidence>
<feature type="region of interest" description="Disordered" evidence="1">
    <location>
        <begin position="336"/>
        <end position="368"/>
    </location>
</feature>
<accession>A0A061J5K8</accession>
<evidence type="ECO:0000313" key="3">
    <source>
        <dbReference type="Proteomes" id="UP000031737"/>
    </source>
</evidence>
<feature type="compositionally biased region" description="Basic and acidic residues" evidence="1">
    <location>
        <begin position="353"/>
        <end position="363"/>
    </location>
</feature>
<dbReference type="EMBL" id="AUPL01002846">
    <property type="protein sequence ID" value="ESL09431.1"/>
    <property type="molecule type" value="Genomic_DNA"/>
</dbReference>
<protein>
    <submittedName>
        <fullName evidence="2">Uncharacterized protein</fullName>
    </submittedName>
</protein>
<keyword evidence="3" id="KW-1185">Reference proteome</keyword>
<reference evidence="2 3" key="1">
    <citation type="submission" date="2013-07" db="EMBL/GenBank/DDBJ databases">
        <authorList>
            <person name="Stoco P.H."/>
            <person name="Wagner G."/>
            <person name="Gerber A."/>
            <person name="Zaha A."/>
            <person name="Thompson C."/>
            <person name="Bartholomeu D.C."/>
            <person name="Luckemeyer D.D."/>
            <person name="Bahia D."/>
            <person name="Loreto E."/>
            <person name="Prestes E.B."/>
            <person name="Lima F.M."/>
            <person name="Rodrigues-Luiz G."/>
            <person name="Vallejo G.A."/>
            <person name="Filho J.F."/>
            <person name="Monteiro K.M."/>
            <person name="Tyler K.M."/>
            <person name="de Almeida L.G."/>
            <person name="Ortiz M.F."/>
            <person name="Siervo M.A."/>
            <person name="de Moraes M.H."/>
            <person name="Cunha O.L."/>
            <person name="Mendonca-Neto R."/>
            <person name="Silva R."/>
            <person name="Teixeira S.M."/>
            <person name="Murta S.M."/>
            <person name="Sincero T.C."/>
            <person name="Mendes T.A."/>
            <person name="Urmenyi T.P."/>
            <person name="Silva V.G."/>
            <person name="da Rocha W.D."/>
            <person name="Andersson B."/>
            <person name="Romanha A.J."/>
            <person name="Steindel M."/>
            <person name="de Vasconcelos A.T."/>
            <person name="Grisard E.C."/>
        </authorList>
    </citation>
    <scope>NUCLEOTIDE SEQUENCE [LARGE SCALE GENOMIC DNA]</scope>
    <source>
        <strain evidence="2 3">SC58</strain>
    </source>
</reference>
<dbReference type="VEuPathDB" id="TriTrypDB:TRSC58_02846"/>
<name>A0A061J5K8_TRYRA</name>
<evidence type="ECO:0000313" key="2">
    <source>
        <dbReference type="EMBL" id="ESL09431.1"/>
    </source>
</evidence>
<comment type="caution">
    <text evidence="2">The sequence shown here is derived from an EMBL/GenBank/DDBJ whole genome shotgun (WGS) entry which is preliminary data.</text>
</comment>